<gene>
    <name evidence="2" type="ORF">UFOVP1348_42</name>
    <name evidence="1" type="ORF">UFOVP924_11</name>
</gene>
<evidence type="ECO:0000313" key="1">
    <source>
        <dbReference type="EMBL" id="CAB4171666.1"/>
    </source>
</evidence>
<dbReference type="EMBL" id="LR797303">
    <property type="protein sequence ID" value="CAB4200409.1"/>
    <property type="molecule type" value="Genomic_DNA"/>
</dbReference>
<name>A0A6J5S0Q5_9CAUD</name>
<protein>
    <submittedName>
        <fullName evidence="2">Uncharacterized protein</fullName>
    </submittedName>
</protein>
<organism evidence="2">
    <name type="scientific">uncultured Caudovirales phage</name>
    <dbReference type="NCBI Taxonomy" id="2100421"/>
    <lineage>
        <taxon>Viruses</taxon>
        <taxon>Duplodnaviria</taxon>
        <taxon>Heunggongvirae</taxon>
        <taxon>Uroviricota</taxon>
        <taxon>Caudoviricetes</taxon>
        <taxon>Peduoviridae</taxon>
        <taxon>Maltschvirus</taxon>
        <taxon>Maltschvirus maltsch</taxon>
    </lineage>
</organism>
<evidence type="ECO:0000313" key="2">
    <source>
        <dbReference type="EMBL" id="CAB4200409.1"/>
    </source>
</evidence>
<accession>A0A6J5S0Q5</accession>
<reference evidence="2" key="1">
    <citation type="submission" date="2020-05" db="EMBL/GenBank/DDBJ databases">
        <authorList>
            <person name="Chiriac C."/>
            <person name="Salcher M."/>
            <person name="Ghai R."/>
            <person name="Kavagutti S V."/>
        </authorList>
    </citation>
    <scope>NUCLEOTIDE SEQUENCE</scope>
</reference>
<sequence>MNHFTATQILDKAREGKRYPLHIINQALELTGDIDDGENKQLENLHGQTTAPTFERM</sequence>
<proteinExistence type="predicted"/>
<dbReference type="EMBL" id="LR796874">
    <property type="protein sequence ID" value="CAB4171666.1"/>
    <property type="molecule type" value="Genomic_DNA"/>
</dbReference>